<comment type="caution">
    <text evidence="12">The sequence shown here is derived from an EMBL/GenBank/DDBJ whole genome shotgun (WGS) entry which is preliminary data.</text>
</comment>
<dbReference type="CDD" id="cd03225">
    <property type="entry name" value="ABC_cobalt_CbiO_domain1"/>
    <property type="match status" value="1"/>
</dbReference>
<dbReference type="Pfam" id="PF00005">
    <property type="entry name" value="ABC_tran"/>
    <property type="match status" value="2"/>
</dbReference>
<dbReference type="Proteomes" id="UP001500399">
    <property type="component" value="Unassembled WGS sequence"/>
</dbReference>
<dbReference type="GO" id="GO:0005524">
    <property type="term" value="F:ATP binding"/>
    <property type="evidence" value="ECO:0007669"/>
    <property type="project" value="UniProtKB-KW"/>
</dbReference>
<reference evidence="12 13" key="1">
    <citation type="journal article" date="2019" name="Int. J. Syst. Evol. Microbiol.">
        <title>The Global Catalogue of Microorganisms (GCM) 10K type strain sequencing project: providing services to taxonomists for standard genome sequencing and annotation.</title>
        <authorList>
            <consortium name="The Broad Institute Genomics Platform"/>
            <consortium name="The Broad Institute Genome Sequencing Center for Infectious Disease"/>
            <person name="Wu L."/>
            <person name="Ma J."/>
        </authorList>
    </citation>
    <scope>NUCLEOTIDE SEQUENCE [LARGE SCALE GENOMIC DNA]</scope>
    <source>
        <strain evidence="12 13">JCM 8542</strain>
    </source>
</reference>
<dbReference type="InterPro" id="IPR003593">
    <property type="entry name" value="AAA+_ATPase"/>
</dbReference>
<keyword evidence="9" id="KW-0472">Membrane</keyword>
<dbReference type="PROSITE" id="PS50893">
    <property type="entry name" value="ABC_TRANSPORTER_2"/>
    <property type="match status" value="2"/>
</dbReference>
<evidence type="ECO:0000256" key="7">
    <source>
        <dbReference type="ARBA" id="ARBA00022840"/>
    </source>
</evidence>
<dbReference type="InterPro" id="IPR017871">
    <property type="entry name" value="ABC_transporter-like_CS"/>
</dbReference>
<dbReference type="EMBL" id="BAAACR010000018">
    <property type="protein sequence ID" value="GAA0218513.1"/>
    <property type="molecule type" value="Genomic_DNA"/>
</dbReference>
<organism evidence="12 13">
    <name type="scientific">Selenomonas dianae</name>
    <dbReference type="NCBI Taxonomy" id="135079"/>
    <lineage>
        <taxon>Bacteria</taxon>
        <taxon>Bacillati</taxon>
        <taxon>Bacillota</taxon>
        <taxon>Negativicutes</taxon>
        <taxon>Selenomonadales</taxon>
        <taxon>Selenomonadaceae</taxon>
        <taxon>Selenomonas</taxon>
    </lineage>
</organism>
<keyword evidence="7 12" id="KW-0067">ATP-binding</keyword>
<keyword evidence="5" id="KW-0677">Repeat</keyword>
<evidence type="ECO:0000256" key="3">
    <source>
        <dbReference type="ARBA" id="ARBA00022448"/>
    </source>
</evidence>
<dbReference type="InterPro" id="IPR015856">
    <property type="entry name" value="ABC_transpr_CbiO/EcfA_su"/>
</dbReference>
<dbReference type="InterPro" id="IPR027417">
    <property type="entry name" value="P-loop_NTPase"/>
</dbReference>
<evidence type="ECO:0000256" key="1">
    <source>
        <dbReference type="ARBA" id="ARBA00004202"/>
    </source>
</evidence>
<name>A0ABN0TCZ9_9FIRM</name>
<feature type="domain" description="ABC transporter" evidence="11">
    <location>
        <begin position="2"/>
        <end position="241"/>
    </location>
</feature>
<keyword evidence="4" id="KW-1003">Cell membrane</keyword>
<evidence type="ECO:0000256" key="10">
    <source>
        <dbReference type="ARBA" id="ARBA00025157"/>
    </source>
</evidence>
<keyword evidence="8" id="KW-1278">Translocase</keyword>
<dbReference type="PANTHER" id="PTHR43553">
    <property type="entry name" value="HEAVY METAL TRANSPORTER"/>
    <property type="match status" value="1"/>
</dbReference>
<dbReference type="InterPro" id="IPR003439">
    <property type="entry name" value="ABC_transporter-like_ATP-bd"/>
</dbReference>
<proteinExistence type="inferred from homology"/>
<evidence type="ECO:0000256" key="8">
    <source>
        <dbReference type="ARBA" id="ARBA00022967"/>
    </source>
</evidence>
<keyword evidence="6" id="KW-0547">Nucleotide-binding</keyword>
<evidence type="ECO:0000256" key="2">
    <source>
        <dbReference type="ARBA" id="ARBA00005417"/>
    </source>
</evidence>
<keyword evidence="3" id="KW-0813">Transport</keyword>
<comment type="similarity">
    <text evidence="2">Belongs to the ABC transporter superfamily.</text>
</comment>
<evidence type="ECO:0000256" key="4">
    <source>
        <dbReference type="ARBA" id="ARBA00022475"/>
    </source>
</evidence>
<gene>
    <name evidence="12" type="ORF">GCM10008919_22080</name>
</gene>
<dbReference type="RefSeq" id="WP_304988204.1">
    <property type="nucleotide sequence ID" value="NZ_BAAACR010000018.1"/>
</dbReference>
<evidence type="ECO:0000313" key="13">
    <source>
        <dbReference type="Proteomes" id="UP001500399"/>
    </source>
</evidence>
<comment type="function">
    <text evidence="10">Probably part of an ABC transporter complex. Responsible for energy coupling to the transport system.</text>
</comment>
<dbReference type="Gene3D" id="3.40.50.300">
    <property type="entry name" value="P-loop containing nucleotide triphosphate hydrolases"/>
    <property type="match status" value="2"/>
</dbReference>
<evidence type="ECO:0000256" key="9">
    <source>
        <dbReference type="ARBA" id="ARBA00023136"/>
    </source>
</evidence>
<sequence length="491" mass="54294">MIELLNVGFQYQDRAQRSIGGNSCTAGAGEVLVIAGESGCGKSTLLRCINGLCPQFYEGTAEGQVLLAGQDVQNLRIGDISRIAATVFQNPDNQFFTLDVLSDLVFGCENFGVPHYEIERRLRSVVETLSLERFLGRKFSELSGGEKQKIAIGSALMLECKILLLDEPSANLDYSSIALLRRTIEELKERGYTIVVAEHRLYYLHGVCDQLIIMEQGTIVRRYCGAEMDVLDNKALNAFGIRGFELFHTRAACEHAAPAMGGAELLSLDHISFGYVRGQDVLRDVTFSMRAGDRIALLGRNGCGKSTLAKVICGLLKERGGCVRVGGTPLAVPKRYTAVSYVMQNVDFQIFGSSLYNDLLLGNEGAEDIDARIRTVLDAFRLLPLIDEHPMRLSMGQKQRLVIAAACLLHKRIGIFDEPTSGLDYANMRTVCTLIDAFTGMENAAVIITHDYEFIMHSCNRVILLEDGRIAEDFELRDAAVLERLFRERIG</sequence>
<evidence type="ECO:0000313" key="12">
    <source>
        <dbReference type="EMBL" id="GAA0218513.1"/>
    </source>
</evidence>
<dbReference type="PROSITE" id="PS00211">
    <property type="entry name" value="ABC_TRANSPORTER_1"/>
    <property type="match status" value="1"/>
</dbReference>
<evidence type="ECO:0000259" key="11">
    <source>
        <dbReference type="PROSITE" id="PS50893"/>
    </source>
</evidence>
<feature type="domain" description="ABC transporter" evidence="11">
    <location>
        <begin position="266"/>
        <end position="489"/>
    </location>
</feature>
<dbReference type="SMART" id="SM00382">
    <property type="entry name" value="AAA"/>
    <property type="match status" value="2"/>
</dbReference>
<dbReference type="CDD" id="cd03226">
    <property type="entry name" value="ABC_cobalt_CbiO_domain2"/>
    <property type="match status" value="1"/>
</dbReference>
<dbReference type="PANTHER" id="PTHR43553:SF23">
    <property type="entry name" value="ABC TRANSPORTER ATP-BINDING COMPONENT"/>
    <property type="match status" value="1"/>
</dbReference>
<comment type="subcellular location">
    <subcellularLocation>
        <location evidence="1">Cell membrane</location>
        <topology evidence="1">Peripheral membrane protein</topology>
    </subcellularLocation>
</comment>
<accession>A0ABN0TCZ9</accession>
<evidence type="ECO:0000256" key="5">
    <source>
        <dbReference type="ARBA" id="ARBA00022737"/>
    </source>
</evidence>
<protein>
    <submittedName>
        <fullName evidence="12">Energy-coupling factor ABC transporter ATP-binding protein</fullName>
    </submittedName>
</protein>
<dbReference type="SUPFAM" id="SSF52540">
    <property type="entry name" value="P-loop containing nucleoside triphosphate hydrolases"/>
    <property type="match status" value="2"/>
</dbReference>
<evidence type="ECO:0000256" key="6">
    <source>
        <dbReference type="ARBA" id="ARBA00022741"/>
    </source>
</evidence>
<dbReference type="InterPro" id="IPR050095">
    <property type="entry name" value="ECF_ABC_transporter_ATP-bd"/>
</dbReference>
<keyword evidence="13" id="KW-1185">Reference proteome</keyword>